<dbReference type="Proteomes" id="UP000218418">
    <property type="component" value="Chromosome"/>
</dbReference>
<dbReference type="AlphaFoldDB" id="A0A1Z4LHY3"/>
<dbReference type="OrthoDB" id="428065at2"/>
<proteinExistence type="predicted"/>
<reference evidence="1 2" key="1">
    <citation type="submission" date="2017-06" db="EMBL/GenBank/DDBJ databases">
        <title>Genome sequencing of cyanobaciteial culture collection at National Institute for Environmental Studies (NIES).</title>
        <authorList>
            <person name="Hirose Y."/>
            <person name="Shimura Y."/>
            <person name="Fujisawa T."/>
            <person name="Nakamura Y."/>
            <person name="Kawachi M."/>
        </authorList>
    </citation>
    <scope>NUCLEOTIDE SEQUENCE [LARGE SCALE GENOMIC DNA]</scope>
    <source>
        <strain evidence="1 2">NIES-267</strain>
    </source>
</reference>
<evidence type="ECO:0000313" key="2">
    <source>
        <dbReference type="Proteomes" id="UP000218418"/>
    </source>
</evidence>
<dbReference type="InterPro" id="IPR054053">
    <property type="entry name" value="DUF6887"/>
</dbReference>
<sequence>MNPVNYTQMSDKQLKKYLVKNRNDKAALQVYLNRRHQYSNPVITNLNESDFEDKILTAIRDQMSKNV</sequence>
<dbReference type="EMBL" id="AP018227">
    <property type="protein sequence ID" value="BAY80842.1"/>
    <property type="molecule type" value="Genomic_DNA"/>
</dbReference>
<keyword evidence="2" id="KW-1185">Reference proteome</keyword>
<accession>A0A1Z4LHY3</accession>
<name>A0A1Z4LHY3_9CYAN</name>
<organism evidence="1 2">
    <name type="scientific">Calothrix parasitica NIES-267</name>
    <dbReference type="NCBI Taxonomy" id="1973488"/>
    <lineage>
        <taxon>Bacteria</taxon>
        <taxon>Bacillati</taxon>
        <taxon>Cyanobacteriota</taxon>
        <taxon>Cyanophyceae</taxon>
        <taxon>Nostocales</taxon>
        <taxon>Calotrichaceae</taxon>
        <taxon>Calothrix</taxon>
    </lineage>
</organism>
<protein>
    <submittedName>
        <fullName evidence="1">Uncharacterized protein</fullName>
    </submittedName>
</protein>
<gene>
    <name evidence="1" type="ORF">NIES267_03070</name>
</gene>
<evidence type="ECO:0000313" key="1">
    <source>
        <dbReference type="EMBL" id="BAY80842.1"/>
    </source>
</evidence>
<dbReference type="Pfam" id="PF21826">
    <property type="entry name" value="DUF6887"/>
    <property type="match status" value="1"/>
</dbReference>